<accession>A0A4Y3RNV1</accession>
<proteinExistence type="predicted"/>
<evidence type="ECO:0000313" key="2">
    <source>
        <dbReference type="EMBL" id="GEB59446.1"/>
    </source>
</evidence>
<reference evidence="2 3" key="1">
    <citation type="submission" date="2019-06" db="EMBL/GenBank/DDBJ databases">
        <title>Whole genome shotgun sequence of Streptomyces gardneri NBRC 12865.</title>
        <authorList>
            <person name="Hosoyama A."/>
            <person name="Uohara A."/>
            <person name="Ohji S."/>
            <person name="Ichikawa N."/>
        </authorList>
    </citation>
    <scope>NUCLEOTIDE SEQUENCE [LARGE SCALE GENOMIC DNA]</scope>
    <source>
        <strain evidence="2 3">NBRC 12865</strain>
    </source>
</reference>
<dbReference type="Proteomes" id="UP000315226">
    <property type="component" value="Unassembled WGS sequence"/>
</dbReference>
<evidence type="ECO:0000313" key="3">
    <source>
        <dbReference type="Proteomes" id="UP000315226"/>
    </source>
</evidence>
<gene>
    <name evidence="2" type="ORF">SGA01_50510</name>
</gene>
<protein>
    <submittedName>
        <fullName evidence="2">Uncharacterized protein</fullName>
    </submittedName>
</protein>
<sequence>MRRGRTGRSRVVVSTGASGGRVPASPYPYVGGGAVVGLGMDLGVGRVGRPVPDVSRIARSRVVVSTSGRSSAPVGAAQARAGTAA</sequence>
<keyword evidence="3" id="KW-1185">Reference proteome</keyword>
<feature type="region of interest" description="Disordered" evidence="1">
    <location>
        <begin position="65"/>
        <end position="85"/>
    </location>
</feature>
<comment type="caution">
    <text evidence="2">The sequence shown here is derived from an EMBL/GenBank/DDBJ whole genome shotgun (WGS) entry which is preliminary data.</text>
</comment>
<dbReference type="EMBL" id="BJMN01000033">
    <property type="protein sequence ID" value="GEB59446.1"/>
    <property type="molecule type" value="Genomic_DNA"/>
</dbReference>
<organism evidence="2 3">
    <name type="scientific">Streptomyces gardneri</name>
    <dbReference type="NCBI Taxonomy" id="66892"/>
    <lineage>
        <taxon>Bacteria</taxon>
        <taxon>Bacillati</taxon>
        <taxon>Actinomycetota</taxon>
        <taxon>Actinomycetes</taxon>
        <taxon>Kitasatosporales</taxon>
        <taxon>Streptomycetaceae</taxon>
        <taxon>Streptomyces</taxon>
    </lineage>
</organism>
<feature type="region of interest" description="Disordered" evidence="1">
    <location>
        <begin position="1"/>
        <end position="24"/>
    </location>
</feature>
<name>A0A4Y3RNV1_9ACTN</name>
<evidence type="ECO:0000256" key="1">
    <source>
        <dbReference type="SAM" id="MobiDB-lite"/>
    </source>
</evidence>
<dbReference type="AlphaFoldDB" id="A0A4Y3RNV1"/>